<dbReference type="GO" id="GO:0005525">
    <property type="term" value="F:GTP binding"/>
    <property type="evidence" value="ECO:0007669"/>
    <property type="project" value="UniProtKB-KW"/>
</dbReference>
<evidence type="ECO:0000256" key="12">
    <source>
        <dbReference type="ARBA" id="ARBA00022692"/>
    </source>
</evidence>
<evidence type="ECO:0000256" key="18">
    <source>
        <dbReference type="ARBA" id="ARBA00023134"/>
    </source>
</evidence>
<dbReference type="EMBL" id="WHWC01000016">
    <property type="protein sequence ID" value="KAG8366781.1"/>
    <property type="molecule type" value="Genomic_DNA"/>
</dbReference>
<dbReference type="PRINTS" id="PR00988">
    <property type="entry name" value="URIDINKINASE"/>
</dbReference>
<evidence type="ECO:0000256" key="11">
    <source>
        <dbReference type="ARBA" id="ARBA00022679"/>
    </source>
</evidence>
<evidence type="ECO:0000256" key="6">
    <source>
        <dbReference type="ARBA" id="ARBA00010723"/>
    </source>
</evidence>
<evidence type="ECO:0000259" key="25">
    <source>
        <dbReference type="Pfam" id="PF14681"/>
    </source>
</evidence>
<protein>
    <recommendedName>
        <fullName evidence="7">uridine/cytidine kinase</fullName>
        <ecNumber evidence="7">2.7.1.48</ecNumber>
    </recommendedName>
</protein>
<comment type="similarity">
    <text evidence="4">In the N-terminal section; belongs to the uridine kinase family.</text>
</comment>
<evidence type="ECO:0000256" key="14">
    <source>
        <dbReference type="ARBA" id="ARBA00022737"/>
    </source>
</evidence>
<evidence type="ECO:0000256" key="22">
    <source>
        <dbReference type="SAM" id="Phobius"/>
    </source>
</evidence>
<evidence type="ECO:0000256" key="20">
    <source>
        <dbReference type="ARBA" id="ARBA00023180"/>
    </source>
</evidence>
<dbReference type="InterPro" id="IPR046956">
    <property type="entry name" value="RLP23-like"/>
</dbReference>
<feature type="transmembrane region" description="Helical" evidence="22">
    <location>
        <begin position="1248"/>
        <end position="1271"/>
    </location>
</feature>
<dbReference type="InterPro" id="IPR001611">
    <property type="entry name" value="Leu-rich_rpt"/>
</dbReference>
<keyword evidence="12 22" id="KW-0812">Transmembrane</keyword>
<comment type="pathway">
    <text evidence="3">Pyrimidine metabolism; CTP biosynthesis via salvage pathway; CTP from cytidine: step 1/3.</text>
</comment>
<dbReference type="Gene3D" id="3.40.50.2020">
    <property type="match status" value="1"/>
</dbReference>
<keyword evidence="18" id="KW-0342">GTP-binding</keyword>
<dbReference type="InterPro" id="IPR013210">
    <property type="entry name" value="LRR_N_plant-typ"/>
</dbReference>
<evidence type="ECO:0000256" key="19">
    <source>
        <dbReference type="ARBA" id="ARBA00023136"/>
    </source>
</evidence>
<feature type="domain" description="Leucine-rich repeat-containing N-terminal plant-type" evidence="24">
    <location>
        <begin position="363"/>
        <end position="399"/>
    </location>
</feature>
<reference evidence="27" key="1">
    <citation type="submission" date="2019-10" db="EMBL/GenBank/DDBJ databases">
        <authorList>
            <person name="Zhang R."/>
            <person name="Pan Y."/>
            <person name="Wang J."/>
            <person name="Ma R."/>
            <person name="Yu S."/>
        </authorList>
    </citation>
    <scope>NUCLEOTIDE SEQUENCE</scope>
    <source>
        <strain evidence="27">LA-IB0</strain>
        <tissue evidence="27">Leaf</tissue>
    </source>
</reference>
<evidence type="ECO:0000256" key="9">
    <source>
        <dbReference type="ARBA" id="ARBA00022533"/>
    </source>
</evidence>
<evidence type="ECO:0000256" key="15">
    <source>
        <dbReference type="ARBA" id="ARBA00022741"/>
    </source>
</evidence>
<dbReference type="Proteomes" id="UP000826271">
    <property type="component" value="Unassembled WGS sequence"/>
</dbReference>
<dbReference type="GO" id="GO:0005886">
    <property type="term" value="C:plasma membrane"/>
    <property type="evidence" value="ECO:0007669"/>
    <property type="project" value="UniProtKB-SubCell"/>
</dbReference>
<dbReference type="InterPro" id="IPR003591">
    <property type="entry name" value="Leu-rich_rpt_typical-subtyp"/>
</dbReference>
<keyword evidence="17 22" id="KW-1133">Transmembrane helix</keyword>
<dbReference type="FunFam" id="3.80.10.10:FF:000095">
    <property type="entry name" value="LRR receptor-like serine/threonine-protein kinase GSO1"/>
    <property type="match status" value="1"/>
</dbReference>
<dbReference type="GO" id="GO:0005524">
    <property type="term" value="F:ATP binding"/>
    <property type="evidence" value="ECO:0007669"/>
    <property type="project" value="InterPro"/>
</dbReference>
<comment type="similarity">
    <text evidence="5">Belongs to the RLP family.</text>
</comment>
<keyword evidence="9" id="KW-0021">Allosteric enzyme</keyword>
<evidence type="ECO:0000256" key="17">
    <source>
        <dbReference type="ARBA" id="ARBA00022989"/>
    </source>
</evidence>
<keyword evidence="19 22" id="KW-0472">Membrane</keyword>
<feature type="domain" description="Phosphoribosyltransferase" evidence="25">
    <location>
        <begin position="210"/>
        <end position="337"/>
    </location>
</feature>
<dbReference type="GO" id="GO:0051707">
    <property type="term" value="P:response to other organism"/>
    <property type="evidence" value="ECO:0007669"/>
    <property type="project" value="UniProtKB-ARBA"/>
</dbReference>
<comment type="pathway">
    <text evidence="2">Pyrimidine metabolism; UMP biosynthesis via salvage pathway; UMP from uridine: step 1/1.</text>
</comment>
<dbReference type="InterPro" id="IPR029057">
    <property type="entry name" value="PRTase-like"/>
</dbReference>
<evidence type="ECO:0000313" key="28">
    <source>
        <dbReference type="Proteomes" id="UP000826271"/>
    </source>
</evidence>
<dbReference type="Pfam" id="PF13855">
    <property type="entry name" value="LRR_8"/>
    <property type="match status" value="2"/>
</dbReference>
<evidence type="ECO:0000256" key="13">
    <source>
        <dbReference type="ARBA" id="ARBA00022729"/>
    </source>
</evidence>
<evidence type="ECO:0000313" key="27">
    <source>
        <dbReference type="EMBL" id="KAG8366781.1"/>
    </source>
</evidence>
<evidence type="ECO:0000259" key="23">
    <source>
        <dbReference type="Pfam" id="PF00485"/>
    </source>
</evidence>
<feature type="domain" description="Phosphoribulokinase/uridine kinase" evidence="23">
    <location>
        <begin position="53"/>
        <end position="142"/>
    </location>
</feature>
<dbReference type="SUPFAM" id="SSF52540">
    <property type="entry name" value="P-loop containing nucleoside triphosphate hydrolases"/>
    <property type="match status" value="1"/>
</dbReference>
<keyword evidence="8" id="KW-1003">Cell membrane</keyword>
<dbReference type="GO" id="GO:0006952">
    <property type="term" value="P:defense response"/>
    <property type="evidence" value="ECO:0007669"/>
    <property type="project" value="UniProtKB-ARBA"/>
</dbReference>
<dbReference type="Pfam" id="PF00560">
    <property type="entry name" value="LRR_1"/>
    <property type="match status" value="10"/>
</dbReference>
<dbReference type="Gene3D" id="3.80.10.10">
    <property type="entry name" value="Ribonuclease Inhibitor"/>
    <property type="match status" value="3"/>
</dbReference>
<name>A0AAV6WFL1_9LAMI</name>
<dbReference type="InterPro" id="IPR000764">
    <property type="entry name" value="Uridine_kinase-like"/>
</dbReference>
<dbReference type="PANTHER" id="PTHR48063:SF81">
    <property type="entry name" value="LEUCINE-RICH REPEAT-CONTAINING N-TERMINAL PLANT-TYPE DOMAIN-CONTAINING PROTEIN"/>
    <property type="match status" value="1"/>
</dbReference>
<dbReference type="Pfam" id="PF23598">
    <property type="entry name" value="LRR_14"/>
    <property type="match status" value="1"/>
</dbReference>
<comment type="similarity">
    <text evidence="6">In the C-terminal section; belongs to the UPRTase family.</text>
</comment>
<evidence type="ECO:0000256" key="7">
    <source>
        <dbReference type="ARBA" id="ARBA00012137"/>
    </source>
</evidence>
<dbReference type="Pfam" id="PF00485">
    <property type="entry name" value="PRK"/>
    <property type="match status" value="1"/>
</dbReference>
<dbReference type="Pfam" id="PF14681">
    <property type="entry name" value="UPRTase"/>
    <property type="match status" value="1"/>
</dbReference>
<dbReference type="InterPro" id="IPR006083">
    <property type="entry name" value="PRK/URK"/>
</dbReference>
<comment type="subcellular location">
    <subcellularLocation>
        <location evidence="1">Cell membrane</location>
        <topology evidence="1">Single-pass type I membrane protein</topology>
    </subcellularLocation>
</comment>
<evidence type="ECO:0000259" key="24">
    <source>
        <dbReference type="Pfam" id="PF08263"/>
    </source>
</evidence>
<organism evidence="27 28">
    <name type="scientific">Buddleja alternifolia</name>
    <dbReference type="NCBI Taxonomy" id="168488"/>
    <lineage>
        <taxon>Eukaryota</taxon>
        <taxon>Viridiplantae</taxon>
        <taxon>Streptophyta</taxon>
        <taxon>Embryophyta</taxon>
        <taxon>Tracheophyta</taxon>
        <taxon>Spermatophyta</taxon>
        <taxon>Magnoliopsida</taxon>
        <taxon>eudicotyledons</taxon>
        <taxon>Gunneridae</taxon>
        <taxon>Pentapetalae</taxon>
        <taxon>asterids</taxon>
        <taxon>lamiids</taxon>
        <taxon>Lamiales</taxon>
        <taxon>Scrophulariaceae</taxon>
        <taxon>Buddlejeae</taxon>
        <taxon>Buddleja</taxon>
    </lineage>
</organism>
<dbReference type="CDD" id="cd02023">
    <property type="entry name" value="UMPK"/>
    <property type="match status" value="1"/>
</dbReference>
<dbReference type="Gene3D" id="3.40.50.300">
    <property type="entry name" value="P-loop containing nucleotide triphosphate hydrolases"/>
    <property type="match status" value="2"/>
</dbReference>
<evidence type="ECO:0000256" key="5">
    <source>
        <dbReference type="ARBA" id="ARBA00009592"/>
    </source>
</evidence>
<proteinExistence type="inferred from homology"/>
<feature type="domain" description="Disease resistance R13L4/SHOC-2-like LRR" evidence="26">
    <location>
        <begin position="659"/>
        <end position="819"/>
    </location>
</feature>
<evidence type="ECO:0000259" key="26">
    <source>
        <dbReference type="Pfam" id="PF23598"/>
    </source>
</evidence>
<comment type="caution">
    <text evidence="27">The sequence shown here is derived from an EMBL/GenBank/DDBJ whole genome shotgun (WGS) entry which is preliminary data.</text>
</comment>
<evidence type="ECO:0000256" key="4">
    <source>
        <dbReference type="ARBA" id="ARBA00008173"/>
    </source>
</evidence>
<dbReference type="SUPFAM" id="SSF52047">
    <property type="entry name" value="RNI-like"/>
    <property type="match status" value="1"/>
</dbReference>
<keyword evidence="10" id="KW-0433">Leucine-rich repeat</keyword>
<dbReference type="FunFam" id="3.80.10.10:FF:000213">
    <property type="entry name" value="Tyrosine-sulfated glycopeptide receptor 1"/>
    <property type="match status" value="1"/>
</dbReference>
<keyword evidence="15" id="KW-0547">Nucleotide-binding</keyword>
<dbReference type="PANTHER" id="PTHR48063">
    <property type="entry name" value="LRR RECEPTOR-LIKE KINASE"/>
    <property type="match status" value="1"/>
</dbReference>
<sequence>MPEGKTKAIDYVMEAATGPHFSGLRIDALLSPTSSPRPSSATADSAAHNQPFVIGVSGGTASGKTTVCDMIIQQLHDHRVVLVNQDSFYRGLTPEQLERIHEYNFDHPDAFDTEQLLECVEKLKCGHPVQVPIYDFKTHQRCSDSFRQYAKFVKPAFNDFVLPSKKYADVIIPRGGDNHLAIDLIVQHIHTKLGQHDLCKIYPNVNVIQSTFQIRGMHTLIRDRDISKHDFVFYSDRLIRLVVEHGLGHLPFTEKQIVTPTGSVYTGVDFCKKLCGVSIVRSGESMENALRACCKGIKIGKILIHRDGDNGKQLIYEKLPNDISERRVLLLDPVLATVFLVLLFHVFNFSSSLENLTLSCKENEKKALLKFKENISNPSGKLSSWNEGDCCKWSGVSCSTNTGHVIKLNLQNTFSSIFEVNPSLLQLNYLSYLDLSMNNFGGAQIPEFFGSFTRLRYLNLSGSSFGGKIPRNLGNLSGLQYLDLRNYCNDPVENGLKWLSGLSSLKYLNLEGVDLHKTSSHWLQTINTFLPSLSELHLSQCQLMNIPLSLPFVNFTSLSVLDLSNNGFKSTIPNWLFNLTNLKTLYLNANNLHGVLPDEFSELNFLENLDLSSNFGIEGPLPKGLGVLCNLQKLSLKENRLSGGVNEVIDGLSQCRKRSLENLNLGYNELNGHIPSSLGLLKNLKYLLLSNNAFTGPIPSSIGNLTSLEQIFLSSNEMNGTIPESFGQLKSLVVMDLYQNSWEGVITEVHLANLSSLQEISIGKFSTNLSLVFNVSSNWIPPLKLKYVKIQGCKLGPKFPAFLMRNQSDLETVVINLARISDVIPDWFLEMDLQMGELDLASNQLSGRVPSMIKFKYPSNLDLSSNNFEGPLPLWSSNLTKLYLNDNKFSGMIPENIGTSLPYLRDLDISRNNLNGTIPLSMGNLTELTTLAISSNQLHGKIPDFWAKMQMLYILDMSNNDLSGAIPGSIGFLSSLKFLVLSNNSFSGKLPSSLRNCTELASLDLGDNNLSGKIPPWIGLRMTSLLILRLRNNSFTGKMPSQICNLSVLHILDIARNSLSGKIPACFGDLDGFKRNTSDDTTQYQGQLEIVAKGTALLYYSTLYLVNSIDLSGNNFSGEIPSEITILVRLQTLILSMNHLTGKIPPNIERLKWIETLDLSKNRLSGPIPPGMASLTFLNHLNLSYNNLSGQIPTGNQFLTLNDPSIYEGNALLCGFPLSAECNRGTEIAPFPDENVAETDGDDRYEKLLLSVFVGLGFFVGFWGVCGSLIVKKQWRDAFFSFCERVMERILDIFSSNAWLRRKFRGIVS</sequence>
<evidence type="ECO:0000256" key="3">
    <source>
        <dbReference type="ARBA" id="ARBA00004784"/>
    </source>
</evidence>
<keyword evidence="13" id="KW-0732">Signal</keyword>
<dbReference type="SMART" id="SM00369">
    <property type="entry name" value="LRR_TYP"/>
    <property type="match status" value="10"/>
</dbReference>
<dbReference type="SUPFAM" id="SSF53271">
    <property type="entry name" value="PRTase-like"/>
    <property type="match status" value="1"/>
</dbReference>
<accession>A0AAV6WFL1</accession>
<dbReference type="InterPro" id="IPR032675">
    <property type="entry name" value="LRR_dom_sf"/>
</dbReference>
<evidence type="ECO:0000256" key="10">
    <source>
        <dbReference type="ARBA" id="ARBA00022614"/>
    </source>
</evidence>
<gene>
    <name evidence="27" type="ORF">BUALT_Bualt16G0003400</name>
</gene>
<evidence type="ECO:0000256" key="8">
    <source>
        <dbReference type="ARBA" id="ARBA00022475"/>
    </source>
</evidence>
<evidence type="ECO:0000256" key="21">
    <source>
        <dbReference type="ARBA" id="ARBA00023268"/>
    </source>
</evidence>
<keyword evidence="11" id="KW-0808">Transferase</keyword>
<keyword evidence="28" id="KW-1185">Reference proteome</keyword>
<dbReference type="FunFam" id="3.80.10.10:FF:000383">
    <property type="entry name" value="Leucine-rich repeat receptor protein kinase EMS1"/>
    <property type="match status" value="1"/>
</dbReference>
<dbReference type="GO" id="GO:0004849">
    <property type="term" value="F:uridine kinase activity"/>
    <property type="evidence" value="ECO:0007669"/>
    <property type="project" value="UniProtKB-EC"/>
</dbReference>
<dbReference type="EC" id="2.7.1.48" evidence="7"/>
<dbReference type="InterPro" id="IPR000836">
    <property type="entry name" value="PRTase_dom"/>
</dbReference>
<dbReference type="Pfam" id="PF08263">
    <property type="entry name" value="LRRNT_2"/>
    <property type="match status" value="1"/>
</dbReference>
<dbReference type="InterPro" id="IPR027417">
    <property type="entry name" value="P-loop_NTPase"/>
</dbReference>
<keyword evidence="21" id="KW-0511">Multifunctional enzyme</keyword>
<keyword evidence="16" id="KW-0418">Kinase</keyword>
<dbReference type="InterPro" id="IPR055414">
    <property type="entry name" value="LRR_R13L4/SHOC2-like"/>
</dbReference>
<dbReference type="FunFam" id="3.80.10.10:FF:000649">
    <property type="entry name" value="Leucine Rich Repeat family protein"/>
    <property type="match status" value="1"/>
</dbReference>
<dbReference type="SUPFAM" id="SSF52058">
    <property type="entry name" value="L domain-like"/>
    <property type="match status" value="2"/>
</dbReference>
<keyword evidence="14" id="KW-0677">Repeat</keyword>
<evidence type="ECO:0000256" key="16">
    <source>
        <dbReference type="ARBA" id="ARBA00022777"/>
    </source>
</evidence>
<dbReference type="CDD" id="cd06223">
    <property type="entry name" value="PRTases_typeI"/>
    <property type="match status" value="1"/>
</dbReference>
<evidence type="ECO:0000256" key="2">
    <source>
        <dbReference type="ARBA" id="ARBA00004690"/>
    </source>
</evidence>
<evidence type="ECO:0000256" key="1">
    <source>
        <dbReference type="ARBA" id="ARBA00004251"/>
    </source>
</evidence>
<keyword evidence="20" id="KW-0325">Glycoprotein</keyword>